<feature type="region of interest" description="Disordered" evidence="1">
    <location>
        <begin position="175"/>
        <end position="300"/>
    </location>
</feature>
<name>A0ABT5RX40_9BURK</name>
<accession>A0ABT5RX40</accession>
<feature type="compositionally biased region" description="Low complexity" evidence="1">
    <location>
        <begin position="238"/>
        <end position="300"/>
    </location>
</feature>
<dbReference type="Pfam" id="PF11304">
    <property type="entry name" value="DUF3106"/>
    <property type="match status" value="1"/>
</dbReference>
<dbReference type="Proteomes" id="UP001148932">
    <property type="component" value="Unassembled WGS sequence"/>
</dbReference>
<comment type="caution">
    <text evidence="2">The sequence shown here is derived from an EMBL/GenBank/DDBJ whole genome shotgun (WGS) entry which is preliminary data.</text>
</comment>
<evidence type="ECO:0000256" key="1">
    <source>
        <dbReference type="SAM" id="MobiDB-lite"/>
    </source>
</evidence>
<protein>
    <submittedName>
        <fullName evidence="2">DUF3106 domain-containing protein</fullName>
    </submittedName>
</protein>
<dbReference type="InterPro" id="IPR021455">
    <property type="entry name" value="DUF3106"/>
</dbReference>
<reference evidence="2" key="1">
    <citation type="submission" date="2022-10" db="EMBL/GenBank/DDBJ databases">
        <title>Description of microaerobic benzene degrading bacteria.</title>
        <authorList>
            <person name="Bedics A."/>
            <person name="Tancsics A."/>
            <person name="Banerjee S."/>
        </authorList>
    </citation>
    <scope>NUCLEOTIDE SEQUENCE</scope>
    <source>
        <strain evidence="2">D2M1</strain>
    </source>
</reference>
<evidence type="ECO:0000313" key="2">
    <source>
        <dbReference type="EMBL" id="MDD2177652.1"/>
    </source>
</evidence>
<gene>
    <name evidence="2" type="ORF">OIN59_09410</name>
</gene>
<dbReference type="EMBL" id="JAPCKI010000004">
    <property type="protein sequence ID" value="MDD2177652.1"/>
    <property type="molecule type" value="Genomic_DNA"/>
</dbReference>
<organism evidence="2 3">
    <name type="scientific">Acidovorax benzenivorans</name>
    <dbReference type="NCBI Taxonomy" id="2987520"/>
    <lineage>
        <taxon>Bacteria</taxon>
        <taxon>Pseudomonadati</taxon>
        <taxon>Pseudomonadota</taxon>
        <taxon>Betaproteobacteria</taxon>
        <taxon>Burkholderiales</taxon>
        <taxon>Comamonadaceae</taxon>
        <taxon>Acidovorax</taxon>
    </lineage>
</organism>
<keyword evidence="3" id="KW-1185">Reference proteome</keyword>
<proteinExistence type="predicted"/>
<evidence type="ECO:0000313" key="3">
    <source>
        <dbReference type="Proteomes" id="UP001148932"/>
    </source>
</evidence>
<dbReference type="RefSeq" id="WP_274109539.1">
    <property type="nucleotide sequence ID" value="NZ_JAPCKI010000004.1"/>
</dbReference>
<sequence>MHPSPPEAPSALPAFVLALALLGALSAGGWQAWVQMRMAPSTVLQAGAEAAVASPNNARTDLSAVNMPPAAESGPGWGTLTTAQKLALYPLAERWALISEAQKRRWLDLAINYPSLSEEEQGKFHDRITDWASLSAQQRNQARLNYAATKRLARDDKRAQWEAYQALTDAERKALASKAAPNPHGAATALRPVSPKKLVQVPAATQASPDRPNAPKIPPVVDHSPRVAGPVPQPTTPAAPGATPVSSAPAASPSGVETAPVAIPSAVPAALPPLGAGGADSASSSTAPPVTPDTSGLYPQ</sequence>